<evidence type="ECO:0000256" key="8">
    <source>
        <dbReference type="ARBA" id="ARBA00023136"/>
    </source>
</evidence>
<comment type="similarity">
    <text evidence="3">Belongs to the OST3/OST6 family.</text>
</comment>
<dbReference type="STRING" id="698492.A0A0E9NJ81"/>
<dbReference type="InterPro" id="IPR021149">
    <property type="entry name" value="OligosaccharylTrfase_OST3/OST6"/>
</dbReference>
<keyword evidence="8 9" id="KW-0472">Membrane</keyword>
<evidence type="ECO:0000256" key="5">
    <source>
        <dbReference type="ARBA" id="ARBA00022729"/>
    </source>
</evidence>
<dbReference type="GO" id="GO:0008250">
    <property type="term" value="C:oligosaccharyltransferase complex"/>
    <property type="evidence" value="ECO:0007669"/>
    <property type="project" value="TreeGrafter"/>
</dbReference>
<dbReference type="OMA" id="VLFGMYS"/>
<reference evidence="10 11" key="2">
    <citation type="journal article" date="2014" name="J. Gen. Appl. Microbiol.">
        <title>The early diverging ascomycetous budding yeast Saitoella complicata has three histone deacetylases belonging to the Clr6, Hos2, and Rpd3 lineages.</title>
        <authorList>
            <person name="Nishida H."/>
            <person name="Matsumoto T."/>
            <person name="Kondo S."/>
            <person name="Hamamoto M."/>
            <person name="Yoshikawa H."/>
        </authorList>
    </citation>
    <scope>NUCLEOTIDE SEQUENCE [LARGE SCALE GENOMIC DNA]</scope>
    <source>
        <strain evidence="10 11">NRRL Y-17804</strain>
    </source>
</reference>
<evidence type="ECO:0000313" key="10">
    <source>
        <dbReference type="EMBL" id="GAO49922.1"/>
    </source>
</evidence>
<evidence type="ECO:0000256" key="3">
    <source>
        <dbReference type="ARBA" id="ARBA00009561"/>
    </source>
</evidence>
<protein>
    <submittedName>
        <fullName evidence="10">Uncharacterized protein</fullName>
    </submittedName>
</protein>
<keyword evidence="4 9" id="KW-0812">Transmembrane</keyword>
<keyword evidence="11" id="KW-1185">Reference proteome</keyword>
<organism evidence="10 11">
    <name type="scientific">Saitoella complicata (strain BCRC 22490 / CBS 7301 / JCM 7358 / NBRC 10748 / NRRL Y-17804)</name>
    <dbReference type="NCBI Taxonomy" id="698492"/>
    <lineage>
        <taxon>Eukaryota</taxon>
        <taxon>Fungi</taxon>
        <taxon>Dikarya</taxon>
        <taxon>Ascomycota</taxon>
        <taxon>Taphrinomycotina</taxon>
        <taxon>Taphrinomycotina incertae sedis</taxon>
        <taxon>Saitoella</taxon>
    </lineage>
</organism>
<keyword evidence="5" id="KW-0732">Signal</keyword>
<dbReference type="PANTHER" id="PTHR12692">
    <property type="entry name" value="DOLICHYL-DIPHOSPHOOLIGOSACCHARIDE--PROTEIN GLYCOSYLTRANSFERASE-RELATED"/>
    <property type="match status" value="1"/>
</dbReference>
<evidence type="ECO:0000313" key="11">
    <source>
        <dbReference type="Proteomes" id="UP000033140"/>
    </source>
</evidence>
<name>A0A0E9NJ81_SAICN</name>
<proteinExistence type="inferred from homology"/>
<evidence type="ECO:0000256" key="1">
    <source>
        <dbReference type="ARBA" id="ARBA00002791"/>
    </source>
</evidence>
<dbReference type="Gene3D" id="3.40.30.10">
    <property type="entry name" value="Glutaredoxin"/>
    <property type="match status" value="1"/>
</dbReference>
<evidence type="ECO:0000256" key="2">
    <source>
        <dbReference type="ARBA" id="ARBA00004477"/>
    </source>
</evidence>
<sequence length="367" mass="40771">MASCTYRWHPRPTTTATTHRKMRFSILTTAIAVGASALFSIASASDAHIAKFDALAAKHKGLIDLDDQLYNEITSGPRSYSVAVLLTATAPQFSCNMCREIDPEYALVASSLQKANKGKKFFDPSEKVYLTRLDFLNGKSIFQRLQLTTAPNIYIFHPTTGDLAKTNPDEPTVHDMLHAGPTADAIVRFLSSTLKRSPITLVRPLNYAKIVTTVFALLATLTALKLSYRYLIPIIQSKRLWTGITLFLVLLFVSGHMFNQIRKTPYVVPDGNGGVSYIAGGFQNQFGMETQIVMVVYGVLAFSTVALAIQAPRMLAPQRQSVAIWVWTGVILLMFSFLMHVQKLNKDEQNTGLSSILMTFYTKNTWD</sequence>
<evidence type="ECO:0000256" key="4">
    <source>
        <dbReference type="ARBA" id="ARBA00022692"/>
    </source>
</evidence>
<comment type="subcellular location">
    <subcellularLocation>
        <location evidence="2">Endoplasmic reticulum membrane</location>
        <topology evidence="2">Multi-pass membrane protein</topology>
    </subcellularLocation>
</comment>
<comment type="function">
    <text evidence="1">Subunit of the oligosaccharyl transferase (OST) complex that catalyzes the initial transfer of a defined glycan (Glc(3)Man(9)GlcNAc(2) in eukaryotes) from the lipid carrier dolichol-pyrophosphate to an asparagine residue within an Asn-X-Ser/Thr consensus motif in nascent polypeptide chains, the first step in protein N-glycosylation. N-glycosylation occurs cotranslationally and the complex associates with the Sec61 complex at the channel-forming translocon complex that mediates protein translocation across the endoplasmic reticulum (ER). All subunits are required for a maximal enzyme activity.</text>
</comment>
<dbReference type="GO" id="GO:0018279">
    <property type="term" value="P:protein N-linked glycosylation via asparagine"/>
    <property type="evidence" value="ECO:0007669"/>
    <property type="project" value="TreeGrafter"/>
</dbReference>
<reference evidence="10 11" key="1">
    <citation type="journal article" date="2011" name="J. Gen. Appl. Microbiol.">
        <title>Draft genome sequencing of the enigmatic yeast Saitoella complicata.</title>
        <authorList>
            <person name="Nishida H."/>
            <person name="Hamamoto M."/>
            <person name="Sugiyama J."/>
        </authorList>
    </citation>
    <scope>NUCLEOTIDE SEQUENCE [LARGE SCALE GENOMIC DNA]</scope>
    <source>
        <strain evidence="10 11">NRRL Y-17804</strain>
    </source>
</reference>
<reference evidence="10 11" key="3">
    <citation type="journal article" date="2015" name="Genome Announc.">
        <title>Draft Genome Sequence of the Archiascomycetous Yeast Saitoella complicata.</title>
        <authorList>
            <person name="Yamauchi K."/>
            <person name="Kondo S."/>
            <person name="Hamamoto M."/>
            <person name="Takahashi Y."/>
            <person name="Ogura Y."/>
            <person name="Hayashi T."/>
            <person name="Nishida H."/>
        </authorList>
    </citation>
    <scope>NUCLEOTIDE SEQUENCE [LARGE SCALE GENOMIC DNA]</scope>
    <source>
        <strain evidence="10 11">NRRL Y-17804</strain>
    </source>
</reference>
<evidence type="ECO:0000256" key="9">
    <source>
        <dbReference type="SAM" id="Phobius"/>
    </source>
</evidence>
<feature type="transmembrane region" description="Helical" evidence="9">
    <location>
        <begin position="240"/>
        <end position="258"/>
    </location>
</feature>
<feature type="transmembrane region" description="Helical" evidence="9">
    <location>
        <begin position="322"/>
        <end position="341"/>
    </location>
</feature>
<keyword evidence="6" id="KW-0256">Endoplasmic reticulum</keyword>
<dbReference type="EMBL" id="BACD03000027">
    <property type="protein sequence ID" value="GAO49922.1"/>
    <property type="molecule type" value="Genomic_DNA"/>
</dbReference>
<accession>A0A0E9NJ81</accession>
<feature type="transmembrane region" description="Helical" evidence="9">
    <location>
        <begin position="292"/>
        <end position="310"/>
    </location>
</feature>
<keyword evidence="7 9" id="KW-1133">Transmembrane helix</keyword>
<dbReference type="PANTHER" id="PTHR12692:SF0">
    <property type="entry name" value="GH11935P"/>
    <property type="match status" value="1"/>
</dbReference>
<feature type="transmembrane region" description="Helical" evidence="9">
    <location>
        <begin position="207"/>
        <end position="228"/>
    </location>
</feature>
<dbReference type="Pfam" id="PF04756">
    <property type="entry name" value="OST3_OST6"/>
    <property type="match status" value="1"/>
</dbReference>
<dbReference type="AlphaFoldDB" id="A0A0E9NJ81"/>
<evidence type="ECO:0000256" key="7">
    <source>
        <dbReference type="ARBA" id="ARBA00022989"/>
    </source>
</evidence>
<evidence type="ECO:0000256" key="6">
    <source>
        <dbReference type="ARBA" id="ARBA00022824"/>
    </source>
</evidence>
<comment type="caution">
    <text evidence="10">The sequence shown here is derived from an EMBL/GenBank/DDBJ whole genome shotgun (WGS) entry which is preliminary data.</text>
</comment>
<dbReference type="Proteomes" id="UP000033140">
    <property type="component" value="Unassembled WGS sequence"/>
</dbReference>
<gene>
    <name evidence="10" type="ORF">G7K_4058-t1</name>
</gene>